<feature type="compositionally biased region" description="Basic and acidic residues" evidence="1">
    <location>
        <begin position="174"/>
        <end position="189"/>
    </location>
</feature>
<dbReference type="OrthoDB" id="5352132at2759"/>
<feature type="compositionally biased region" description="Low complexity" evidence="1">
    <location>
        <begin position="109"/>
        <end position="118"/>
    </location>
</feature>
<dbReference type="RefSeq" id="XP_024744680.1">
    <property type="nucleotide sequence ID" value="XM_024897673.1"/>
</dbReference>
<accession>A0A2T4AWC0</accession>
<feature type="compositionally biased region" description="Basic and acidic residues" evidence="1">
    <location>
        <begin position="232"/>
        <end position="249"/>
    </location>
</feature>
<gene>
    <name evidence="2" type="ORF">BBK36DRAFT_157975</name>
</gene>
<keyword evidence="3" id="KW-1185">Reference proteome</keyword>
<feature type="compositionally biased region" description="Basic and acidic residues" evidence="1">
    <location>
        <begin position="154"/>
        <end position="167"/>
    </location>
</feature>
<dbReference type="InterPro" id="IPR013226">
    <property type="entry name" value="Pal1"/>
</dbReference>
<dbReference type="GeneID" id="36605791"/>
<dbReference type="PANTHER" id="PTHR28307">
    <property type="entry name" value="PROTEIN PAL1"/>
    <property type="match status" value="1"/>
</dbReference>
<feature type="region of interest" description="Disordered" evidence="1">
    <location>
        <begin position="1"/>
        <end position="263"/>
    </location>
</feature>
<protein>
    <submittedName>
        <fullName evidence="2">Uncharacterized protein</fullName>
    </submittedName>
</protein>
<feature type="non-terminal residue" evidence="2">
    <location>
        <position position="287"/>
    </location>
</feature>
<reference evidence="3" key="1">
    <citation type="submission" date="2016-07" db="EMBL/GenBank/DDBJ databases">
        <title>Multiple horizontal gene transfer events from other fungi enriched the ability of initially mycotrophic Trichoderma (Ascomycota) to feed on dead plant biomass.</title>
        <authorList>
            <consortium name="DOE Joint Genome Institute"/>
            <person name="Atanasova L."/>
            <person name="Chenthamara K."/>
            <person name="Zhang J."/>
            <person name="Grujic M."/>
            <person name="Henrissat B."/>
            <person name="Kuo A."/>
            <person name="Aerts A."/>
            <person name="Salamov A."/>
            <person name="Lipzen A."/>
            <person name="Labutti K."/>
            <person name="Barry K."/>
            <person name="Miao Y."/>
            <person name="Rahimi M.J."/>
            <person name="Shen Q."/>
            <person name="Grigoriev I.V."/>
            <person name="Kubicek C.P."/>
            <person name="Druzhinina I.S."/>
        </authorList>
    </citation>
    <scope>NUCLEOTIDE SEQUENCE [LARGE SCALE GENOMIC DNA]</scope>
    <source>
        <strain evidence="3">TUCIM 6016</strain>
    </source>
</reference>
<feature type="compositionally biased region" description="Low complexity" evidence="1">
    <location>
        <begin position="75"/>
        <end position="90"/>
    </location>
</feature>
<dbReference type="PANTHER" id="PTHR28307:SF2">
    <property type="entry name" value="PROTEIN PAL1"/>
    <property type="match status" value="1"/>
</dbReference>
<proteinExistence type="predicted"/>
<dbReference type="AlphaFoldDB" id="A0A2T4AWC0"/>
<dbReference type="Proteomes" id="UP000241546">
    <property type="component" value="Unassembled WGS sequence"/>
</dbReference>
<feature type="compositionally biased region" description="Low complexity" evidence="1">
    <location>
        <begin position="34"/>
        <end position="59"/>
    </location>
</feature>
<sequence>MFAHRSPIWPAPVRDAQLMPSPIGQQPASSQAPGLAFNAAGNGTAASNNNNTDSLASNNPFRNYRATSPGLIDVSSFPTTPTSPFDDPMPSQRPLSRNPFLDQPPAPRPADAAAAGGPKTQSLTAEEIFGSLTLDDSPAFSTKQPFDPQLVKKRPTDRPAPPRRESESQVSSRAAEKHRPTRSQEEALRARKPPPSKSRQPTSRPSLLDDSPPRKPVQRRPRRNSDSSVMDFDSKSLTAEEKRMIEARRRERSKTKSTRPSRKMDIIDQLDATSIYGTGCMYTHCSH</sequence>
<evidence type="ECO:0000313" key="2">
    <source>
        <dbReference type="EMBL" id="PTB61360.1"/>
    </source>
</evidence>
<evidence type="ECO:0000313" key="3">
    <source>
        <dbReference type="Proteomes" id="UP000241546"/>
    </source>
</evidence>
<organism evidence="2 3">
    <name type="scientific">Trichoderma citrinoviride</name>
    <dbReference type="NCBI Taxonomy" id="58853"/>
    <lineage>
        <taxon>Eukaryota</taxon>
        <taxon>Fungi</taxon>
        <taxon>Dikarya</taxon>
        <taxon>Ascomycota</taxon>
        <taxon>Pezizomycotina</taxon>
        <taxon>Sordariomycetes</taxon>
        <taxon>Hypocreomycetidae</taxon>
        <taxon>Hypocreales</taxon>
        <taxon>Hypocreaceae</taxon>
        <taxon>Trichoderma</taxon>
    </lineage>
</organism>
<dbReference type="GO" id="GO:0005737">
    <property type="term" value="C:cytoplasm"/>
    <property type="evidence" value="ECO:0007669"/>
    <property type="project" value="TreeGrafter"/>
</dbReference>
<evidence type="ECO:0000256" key="1">
    <source>
        <dbReference type="SAM" id="MobiDB-lite"/>
    </source>
</evidence>
<name>A0A2T4AWC0_9HYPO</name>
<feature type="compositionally biased region" description="Polar residues" evidence="1">
    <location>
        <begin position="23"/>
        <end position="32"/>
    </location>
</feature>
<feature type="compositionally biased region" description="Basic residues" evidence="1">
    <location>
        <begin position="250"/>
        <end position="261"/>
    </location>
</feature>
<dbReference type="EMBL" id="KZ680646">
    <property type="protein sequence ID" value="PTB61360.1"/>
    <property type="molecule type" value="Genomic_DNA"/>
</dbReference>